<evidence type="ECO:0000313" key="2">
    <source>
        <dbReference type="EMBL" id="KAK7313183.1"/>
    </source>
</evidence>
<accession>A0AAN9KBB6</accession>
<feature type="region of interest" description="Disordered" evidence="1">
    <location>
        <begin position="1"/>
        <end position="21"/>
    </location>
</feature>
<sequence>MREGTRIHSKKEGTEIYGEESKKERGIDVGITQSDGHCTVEHWFLWIRPCAHCRRDVSLTNDNFRERNSIGLKCIFSGPNPDNV</sequence>
<evidence type="ECO:0000256" key="1">
    <source>
        <dbReference type="SAM" id="MobiDB-lite"/>
    </source>
</evidence>
<gene>
    <name evidence="2" type="ORF">VNO77_37671</name>
</gene>
<evidence type="ECO:0000313" key="3">
    <source>
        <dbReference type="Proteomes" id="UP001367508"/>
    </source>
</evidence>
<proteinExistence type="predicted"/>
<dbReference type="AlphaFoldDB" id="A0AAN9KBB6"/>
<dbReference type="EMBL" id="JAYMYQ010000009">
    <property type="protein sequence ID" value="KAK7313183.1"/>
    <property type="molecule type" value="Genomic_DNA"/>
</dbReference>
<protein>
    <submittedName>
        <fullName evidence="2">Uncharacterized protein</fullName>
    </submittedName>
</protein>
<keyword evidence="3" id="KW-1185">Reference proteome</keyword>
<organism evidence="2 3">
    <name type="scientific">Canavalia gladiata</name>
    <name type="common">Sword bean</name>
    <name type="synonym">Dolichos gladiatus</name>
    <dbReference type="NCBI Taxonomy" id="3824"/>
    <lineage>
        <taxon>Eukaryota</taxon>
        <taxon>Viridiplantae</taxon>
        <taxon>Streptophyta</taxon>
        <taxon>Embryophyta</taxon>
        <taxon>Tracheophyta</taxon>
        <taxon>Spermatophyta</taxon>
        <taxon>Magnoliopsida</taxon>
        <taxon>eudicotyledons</taxon>
        <taxon>Gunneridae</taxon>
        <taxon>Pentapetalae</taxon>
        <taxon>rosids</taxon>
        <taxon>fabids</taxon>
        <taxon>Fabales</taxon>
        <taxon>Fabaceae</taxon>
        <taxon>Papilionoideae</taxon>
        <taxon>50 kb inversion clade</taxon>
        <taxon>NPAAA clade</taxon>
        <taxon>indigoferoid/millettioid clade</taxon>
        <taxon>Phaseoleae</taxon>
        <taxon>Canavalia</taxon>
    </lineage>
</organism>
<comment type="caution">
    <text evidence="2">The sequence shown here is derived from an EMBL/GenBank/DDBJ whole genome shotgun (WGS) entry which is preliminary data.</text>
</comment>
<reference evidence="2 3" key="1">
    <citation type="submission" date="2024-01" db="EMBL/GenBank/DDBJ databases">
        <title>The genomes of 5 underutilized Papilionoideae crops provide insights into root nodulation and disease resistanc.</title>
        <authorList>
            <person name="Jiang F."/>
        </authorList>
    </citation>
    <scope>NUCLEOTIDE SEQUENCE [LARGE SCALE GENOMIC DNA]</scope>
    <source>
        <strain evidence="2">LVBAO_FW01</strain>
        <tissue evidence="2">Leaves</tissue>
    </source>
</reference>
<dbReference type="Proteomes" id="UP001367508">
    <property type="component" value="Unassembled WGS sequence"/>
</dbReference>
<name>A0AAN9KBB6_CANGL</name>